<comment type="caution">
    <text evidence="2">The sequence shown here is derived from an EMBL/GenBank/DDBJ whole genome shotgun (WGS) entry which is preliminary data.</text>
</comment>
<reference evidence="2 3" key="1">
    <citation type="journal article" date="2018" name="Evol. Lett.">
        <title>Horizontal gene cluster transfer increased hallucinogenic mushroom diversity.</title>
        <authorList>
            <person name="Reynolds H.T."/>
            <person name="Vijayakumar V."/>
            <person name="Gluck-Thaler E."/>
            <person name="Korotkin H.B."/>
            <person name="Matheny P.B."/>
            <person name="Slot J.C."/>
        </authorList>
    </citation>
    <scope>NUCLEOTIDE SEQUENCE [LARGE SCALE GENOMIC DNA]</scope>
    <source>
        <strain evidence="2 3">2631</strain>
    </source>
</reference>
<dbReference type="AlphaFoldDB" id="A0A409WKY1"/>
<feature type="region of interest" description="Disordered" evidence="1">
    <location>
        <begin position="1"/>
        <end position="93"/>
    </location>
</feature>
<organism evidence="2 3">
    <name type="scientific">Psilocybe cyanescens</name>
    <dbReference type="NCBI Taxonomy" id="93625"/>
    <lineage>
        <taxon>Eukaryota</taxon>
        <taxon>Fungi</taxon>
        <taxon>Dikarya</taxon>
        <taxon>Basidiomycota</taxon>
        <taxon>Agaricomycotina</taxon>
        <taxon>Agaricomycetes</taxon>
        <taxon>Agaricomycetidae</taxon>
        <taxon>Agaricales</taxon>
        <taxon>Agaricineae</taxon>
        <taxon>Strophariaceae</taxon>
        <taxon>Psilocybe</taxon>
    </lineage>
</organism>
<name>A0A409WKY1_PSICY</name>
<evidence type="ECO:0000313" key="2">
    <source>
        <dbReference type="EMBL" id="PPQ79203.1"/>
    </source>
</evidence>
<feature type="compositionally biased region" description="Polar residues" evidence="1">
    <location>
        <begin position="56"/>
        <end position="66"/>
    </location>
</feature>
<sequence length="123" mass="13746">MNNKPSKHNAPEQNARTKEQKQTHREITLQHHPATSNHITSTHNSLRLHTRHPLATASSLPSNTNPKVPPNTAYPTHSAKQPQSTHNSSNELPDVPMDVICVRMSVDGEHRNRVLTTTNIGLY</sequence>
<feature type="compositionally biased region" description="Polar residues" evidence="1">
    <location>
        <begin position="73"/>
        <end position="91"/>
    </location>
</feature>
<dbReference type="EMBL" id="NHYD01003387">
    <property type="protein sequence ID" value="PPQ79203.1"/>
    <property type="molecule type" value="Genomic_DNA"/>
</dbReference>
<keyword evidence="3" id="KW-1185">Reference proteome</keyword>
<dbReference type="InParanoid" id="A0A409WKY1"/>
<evidence type="ECO:0000256" key="1">
    <source>
        <dbReference type="SAM" id="MobiDB-lite"/>
    </source>
</evidence>
<gene>
    <name evidence="2" type="ORF">CVT25_002781</name>
</gene>
<feature type="compositionally biased region" description="Polar residues" evidence="1">
    <location>
        <begin position="33"/>
        <end position="45"/>
    </location>
</feature>
<proteinExistence type="predicted"/>
<dbReference type="Proteomes" id="UP000283269">
    <property type="component" value="Unassembled WGS sequence"/>
</dbReference>
<feature type="compositionally biased region" description="Basic and acidic residues" evidence="1">
    <location>
        <begin position="15"/>
        <end position="29"/>
    </location>
</feature>
<accession>A0A409WKY1</accession>
<protein>
    <submittedName>
        <fullName evidence="2">Uncharacterized protein</fullName>
    </submittedName>
</protein>
<evidence type="ECO:0000313" key="3">
    <source>
        <dbReference type="Proteomes" id="UP000283269"/>
    </source>
</evidence>